<keyword evidence="4" id="KW-1185">Reference proteome</keyword>
<dbReference type="Pfam" id="PF07811">
    <property type="entry name" value="TadE"/>
    <property type="match status" value="1"/>
</dbReference>
<dbReference type="EMBL" id="RCZM01000001">
    <property type="protein sequence ID" value="TPG19293.1"/>
    <property type="molecule type" value="Genomic_DNA"/>
</dbReference>
<dbReference type="Proteomes" id="UP000317722">
    <property type="component" value="Unassembled WGS sequence"/>
</dbReference>
<proteinExistence type="predicted"/>
<sequence length="131" mass="13814">MRWAAARRRGEAGAAIVDFVLVSVLVSVLFLAVFQVGVALYIRNTIISCASEGARFGARADADPDDGAARTRELIDASLSARFAQDVSAEVEDAGGVQVVSVHVRAPLPVLGPFGPDSGFDLVGRAFLERQ</sequence>
<accession>A0A502D2I8</accession>
<evidence type="ECO:0000313" key="4">
    <source>
        <dbReference type="Proteomes" id="UP000317722"/>
    </source>
</evidence>
<feature type="transmembrane region" description="Helical" evidence="1">
    <location>
        <begin position="12"/>
        <end position="42"/>
    </location>
</feature>
<evidence type="ECO:0000256" key="1">
    <source>
        <dbReference type="SAM" id="Phobius"/>
    </source>
</evidence>
<organism evidence="3 4">
    <name type="scientific">Pedococcus bigeumensis</name>
    <dbReference type="NCBI Taxonomy" id="433644"/>
    <lineage>
        <taxon>Bacteria</taxon>
        <taxon>Bacillati</taxon>
        <taxon>Actinomycetota</taxon>
        <taxon>Actinomycetes</taxon>
        <taxon>Micrococcales</taxon>
        <taxon>Intrasporangiaceae</taxon>
        <taxon>Pedococcus</taxon>
    </lineage>
</organism>
<keyword evidence="1" id="KW-0812">Transmembrane</keyword>
<dbReference type="AlphaFoldDB" id="A0A502D2I8"/>
<keyword evidence="1" id="KW-0472">Membrane</keyword>
<reference evidence="3 4" key="1">
    <citation type="journal article" date="2019" name="Environ. Microbiol.">
        <title>Species interactions and distinct microbial communities in high Arctic permafrost affected cryosols are associated with the CH4 and CO2 gas fluxes.</title>
        <authorList>
            <person name="Altshuler I."/>
            <person name="Hamel J."/>
            <person name="Turney S."/>
            <person name="Magnuson E."/>
            <person name="Levesque R."/>
            <person name="Greer C."/>
            <person name="Whyte L.G."/>
        </authorList>
    </citation>
    <scope>NUCLEOTIDE SEQUENCE [LARGE SCALE GENOMIC DNA]</scope>
    <source>
        <strain evidence="3 4">S9.3A</strain>
    </source>
</reference>
<comment type="caution">
    <text evidence="3">The sequence shown here is derived from an EMBL/GenBank/DDBJ whole genome shotgun (WGS) entry which is preliminary data.</text>
</comment>
<dbReference type="OrthoDB" id="3254574at2"/>
<gene>
    <name evidence="3" type="ORF">EAH86_01975</name>
</gene>
<name>A0A502D2I8_9MICO</name>
<evidence type="ECO:0000313" key="3">
    <source>
        <dbReference type="EMBL" id="TPG19293.1"/>
    </source>
</evidence>
<dbReference type="InterPro" id="IPR012495">
    <property type="entry name" value="TadE-like_dom"/>
</dbReference>
<evidence type="ECO:0000259" key="2">
    <source>
        <dbReference type="Pfam" id="PF07811"/>
    </source>
</evidence>
<dbReference type="RefSeq" id="WP_140736938.1">
    <property type="nucleotide sequence ID" value="NZ_RCZM01000001.1"/>
</dbReference>
<feature type="domain" description="TadE-like" evidence="2">
    <location>
        <begin position="13"/>
        <end position="55"/>
    </location>
</feature>
<keyword evidence="1" id="KW-1133">Transmembrane helix</keyword>
<protein>
    <submittedName>
        <fullName evidence="3">Pilus assembly protein</fullName>
    </submittedName>
</protein>